<dbReference type="AlphaFoldDB" id="A0A227CYM9"/>
<name>A0A227CYM9_VIBPH</name>
<dbReference type="Proteomes" id="UP000214596">
    <property type="component" value="Unassembled WGS sequence"/>
</dbReference>
<dbReference type="OrthoDB" id="5829898at2"/>
<proteinExistence type="predicted"/>
<dbReference type="OMA" id="ERWHAIE"/>
<comment type="caution">
    <text evidence="1">The sequence shown here is derived from an EMBL/GenBank/DDBJ whole genome shotgun (WGS) entry which is preliminary data.</text>
</comment>
<evidence type="ECO:0000313" key="2">
    <source>
        <dbReference type="Proteomes" id="UP000214596"/>
    </source>
</evidence>
<accession>A0A227CYM9</accession>
<sequence length="149" mass="17383">MKSMTDADIELQHLWLEIQTQRWQNVSRFLFSYYCYKNNLVNKNNKVCWETARDVLPASISLKTRKQAVIEPLVPEETVVGLLKAISKDGEMTCDVMTATLNAFLHYVVISKQEKLQLKPNMPASWYQQHHRPVFARFEQAGIEIQQIK</sequence>
<dbReference type="EMBL" id="NIXT01000513">
    <property type="protein sequence ID" value="OXE32824.1"/>
    <property type="molecule type" value="Genomic_DNA"/>
</dbReference>
<evidence type="ECO:0000313" key="1">
    <source>
        <dbReference type="EMBL" id="OXE32824.1"/>
    </source>
</evidence>
<protein>
    <submittedName>
        <fullName evidence="1">Uncharacterized protein</fullName>
    </submittedName>
</protein>
<organism evidence="1 2">
    <name type="scientific">Vibrio parahaemolyticus</name>
    <dbReference type="NCBI Taxonomy" id="670"/>
    <lineage>
        <taxon>Bacteria</taxon>
        <taxon>Pseudomonadati</taxon>
        <taxon>Pseudomonadota</taxon>
        <taxon>Gammaproteobacteria</taxon>
        <taxon>Vibrionales</taxon>
        <taxon>Vibrionaceae</taxon>
        <taxon>Vibrio</taxon>
    </lineage>
</organism>
<gene>
    <name evidence="1" type="ORF">CA163_10705</name>
</gene>
<reference evidence="1 2" key="1">
    <citation type="journal article" date="2017" name="Appl. Environ. Microbiol.">
        <title>Parallel evolution of two clades of a major Atlantic endemic Vibrio parahaemolyticus pathogen lineage by independent acquisition of related pathogenicity islands.</title>
        <authorList>
            <person name="Xu F."/>
            <person name="Gonzalez-Escalona N."/>
            <person name="Drees K.P."/>
            <person name="Sebra R.P."/>
            <person name="Cooper V.S."/>
            <person name="Jones S.H."/>
            <person name="Whistler C.A."/>
        </authorList>
    </citation>
    <scope>NUCLEOTIDE SEQUENCE [LARGE SCALE GENOMIC DNA]</scope>
    <source>
        <strain evidence="1 2">MAVP-3</strain>
    </source>
</reference>